<accession>A0ABT4ABJ9</accession>
<proteinExistence type="predicted"/>
<dbReference type="InterPro" id="IPR007325">
    <property type="entry name" value="KFase/CYL"/>
</dbReference>
<dbReference type="PANTHER" id="PTHR31118">
    <property type="entry name" value="CYCLASE-LIKE PROTEIN 2"/>
    <property type="match status" value="1"/>
</dbReference>
<gene>
    <name evidence="2" type="ORF">OV287_31295</name>
</gene>
<keyword evidence="3" id="KW-1185">Reference proteome</keyword>
<name>A0ABT4ABJ9_9BACT</name>
<evidence type="ECO:0000313" key="2">
    <source>
        <dbReference type="EMBL" id="MCY1078956.1"/>
    </source>
</evidence>
<evidence type="ECO:0000313" key="3">
    <source>
        <dbReference type="Proteomes" id="UP001207654"/>
    </source>
</evidence>
<keyword evidence="1" id="KW-0732">Signal</keyword>
<dbReference type="Proteomes" id="UP001207654">
    <property type="component" value="Unassembled WGS sequence"/>
</dbReference>
<dbReference type="RefSeq" id="WP_267537714.1">
    <property type="nucleotide sequence ID" value="NZ_JAPNKA010000001.1"/>
</dbReference>
<reference evidence="2 3" key="1">
    <citation type="submission" date="2022-11" db="EMBL/GenBank/DDBJ databases">
        <title>Minimal conservation of predation-associated metabolite biosynthetic gene clusters underscores biosynthetic potential of Myxococcota including descriptions for ten novel species: Archangium lansinium sp. nov., Myxococcus landrumus sp. nov., Nannocystis bai.</title>
        <authorList>
            <person name="Ahearne A."/>
            <person name="Stevens C."/>
            <person name="Phillips K."/>
        </authorList>
    </citation>
    <scope>NUCLEOTIDE SEQUENCE [LARGE SCALE GENOMIC DNA]</scope>
    <source>
        <strain evidence="2 3">MIWBW</strain>
    </source>
</reference>
<comment type="caution">
    <text evidence="2">The sequence shown here is derived from an EMBL/GenBank/DDBJ whole genome shotgun (WGS) entry which is preliminary data.</text>
</comment>
<organism evidence="2 3">
    <name type="scientific">Archangium lansingense</name>
    <dbReference type="NCBI Taxonomy" id="2995310"/>
    <lineage>
        <taxon>Bacteria</taxon>
        <taxon>Pseudomonadati</taxon>
        <taxon>Myxococcota</taxon>
        <taxon>Myxococcia</taxon>
        <taxon>Myxococcales</taxon>
        <taxon>Cystobacterineae</taxon>
        <taxon>Archangiaceae</taxon>
        <taxon>Archangium</taxon>
    </lineage>
</organism>
<feature type="chain" id="PRO_5046468426" evidence="1">
    <location>
        <begin position="24"/>
        <end position="266"/>
    </location>
</feature>
<evidence type="ECO:0000256" key="1">
    <source>
        <dbReference type="SAM" id="SignalP"/>
    </source>
</evidence>
<dbReference type="SUPFAM" id="SSF102198">
    <property type="entry name" value="Putative cyclase"/>
    <property type="match status" value="1"/>
</dbReference>
<dbReference type="PROSITE" id="PS51257">
    <property type="entry name" value="PROKAR_LIPOPROTEIN"/>
    <property type="match status" value="1"/>
</dbReference>
<feature type="signal peptide" evidence="1">
    <location>
        <begin position="1"/>
        <end position="23"/>
    </location>
</feature>
<dbReference type="PANTHER" id="PTHR31118:SF12">
    <property type="entry name" value="CYCLASE-LIKE PROTEIN 2"/>
    <property type="match status" value="1"/>
</dbReference>
<protein>
    <submittedName>
        <fullName evidence="2">Cyclase family protein</fullName>
    </submittedName>
</protein>
<dbReference type="Gene3D" id="3.50.30.50">
    <property type="entry name" value="Putative cyclase"/>
    <property type="match status" value="1"/>
</dbReference>
<sequence length="266" mass="28247">MNRMSLKKLALPLTLLLGGCTPAAGRLSLADTMAGARIVDISHPLTEGMPVYPGGTPLSATVMGTVEKDGYYIRKFTVGEHTGTHVDAPAHFAAGAKTVDQLPVESLAGPAAVVDVSAKAAQNADYEVTVEDIEAWERQHGPLGPQHLVLIRTGWASRWPDEERYRNADASGVMHYPGVSLAASQLLNTRQVRAIGIDTLSTDPGPSKTFEQHRHFLGGGGYHIENLADLSALPAWGAYVVVQPVSVQGGSGSPARVLAFIPQENR</sequence>
<dbReference type="Pfam" id="PF04199">
    <property type="entry name" value="Cyclase"/>
    <property type="match status" value="1"/>
</dbReference>
<dbReference type="InterPro" id="IPR037175">
    <property type="entry name" value="KFase_sf"/>
</dbReference>
<dbReference type="EMBL" id="JAPNKA010000001">
    <property type="protein sequence ID" value="MCY1078956.1"/>
    <property type="molecule type" value="Genomic_DNA"/>
</dbReference>